<dbReference type="InterPro" id="IPR050072">
    <property type="entry name" value="Peptidase_M20A"/>
</dbReference>
<keyword evidence="3" id="KW-0645">Protease</keyword>
<dbReference type="NCBIfam" id="NF005591">
    <property type="entry name" value="PRK07318.1"/>
    <property type="match status" value="1"/>
</dbReference>
<evidence type="ECO:0000313" key="10">
    <source>
        <dbReference type="EMBL" id="EFE87251.1"/>
    </source>
</evidence>
<dbReference type="Proteomes" id="UP000003748">
    <property type="component" value="Unassembled WGS sequence"/>
</dbReference>
<dbReference type="SUPFAM" id="SSF55031">
    <property type="entry name" value="Bacterial exopeptidase dimerisation domain"/>
    <property type="match status" value="1"/>
</dbReference>
<proteinExistence type="inferred from homology"/>
<dbReference type="GO" id="GO:0008237">
    <property type="term" value="F:metallopeptidase activity"/>
    <property type="evidence" value="ECO:0007669"/>
    <property type="project" value="UniProtKB-KW"/>
</dbReference>
<evidence type="ECO:0000256" key="4">
    <source>
        <dbReference type="ARBA" id="ARBA00022723"/>
    </source>
</evidence>
<evidence type="ECO:0000313" key="11">
    <source>
        <dbReference type="Proteomes" id="UP000003748"/>
    </source>
</evidence>
<comment type="similarity">
    <text evidence="2">Belongs to the peptidase M20A family.</text>
</comment>
<dbReference type="EMBL" id="ACJY01000045">
    <property type="protein sequence ID" value="EFE87251.1"/>
    <property type="molecule type" value="Genomic_DNA"/>
</dbReference>
<evidence type="ECO:0000256" key="8">
    <source>
        <dbReference type="ARBA" id="ARBA00023049"/>
    </source>
</evidence>
<comment type="caution">
    <text evidence="10">The sequence shown here is derived from an EMBL/GenBank/DDBJ whole genome shotgun (WGS) entry which is preliminary data.</text>
</comment>
<dbReference type="GO" id="GO:0008270">
    <property type="term" value="F:zinc ion binding"/>
    <property type="evidence" value="ECO:0007669"/>
    <property type="project" value="InterPro"/>
</dbReference>
<dbReference type="InterPro" id="IPR011650">
    <property type="entry name" value="Peptidase_M20_dimer"/>
</dbReference>
<dbReference type="SUPFAM" id="SSF53187">
    <property type="entry name" value="Zn-dependent exopeptidases"/>
    <property type="match status" value="1"/>
</dbReference>
<dbReference type="Gene3D" id="3.40.630.10">
    <property type="entry name" value="Zn peptidases"/>
    <property type="match status" value="1"/>
</dbReference>
<evidence type="ECO:0000256" key="1">
    <source>
        <dbReference type="ARBA" id="ARBA00001947"/>
    </source>
</evidence>
<dbReference type="NCBIfam" id="TIGR01887">
    <property type="entry name" value="dipeptidaselike"/>
    <property type="match status" value="1"/>
</dbReference>
<dbReference type="eggNOG" id="COG0624">
    <property type="taxonomic scope" value="Bacteria"/>
</dbReference>
<dbReference type="InterPro" id="IPR001261">
    <property type="entry name" value="ArgE/DapE_CS"/>
</dbReference>
<evidence type="ECO:0000256" key="7">
    <source>
        <dbReference type="ARBA" id="ARBA00022997"/>
    </source>
</evidence>
<accession>D4CTR7</accession>
<name>D4CTR7_9FUSO</name>
<dbReference type="PANTHER" id="PTHR43808">
    <property type="entry name" value="ACETYLORNITHINE DEACETYLASE"/>
    <property type="match status" value="1"/>
</dbReference>
<dbReference type="Pfam" id="PF01546">
    <property type="entry name" value="Peptidase_M20"/>
    <property type="match status" value="1"/>
</dbReference>
<reference evidence="10 11" key="1">
    <citation type="submission" date="2010-02" db="EMBL/GenBank/DDBJ databases">
        <authorList>
            <person name="Weinstock G."/>
            <person name="Sodergren E."/>
            <person name="Clifton S."/>
            <person name="Fulton L."/>
            <person name="Fulton B."/>
            <person name="Courtney L."/>
            <person name="Fronick C."/>
            <person name="Harrison M."/>
            <person name="Strong C."/>
            <person name="Farmer C."/>
            <person name="Delahaunty K."/>
            <person name="Markovic C."/>
            <person name="Hall O."/>
            <person name="Minx P."/>
            <person name="Tomlinson C."/>
            <person name="Mitreva M."/>
            <person name="Nelson J."/>
            <person name="Hou S."/>
            <person name="Wollam A."/>
            <person name="Pepin K.H."/>
            <person name="Johnson M."/>
            <person name="Bhonagiri V."/>
            <person name="Zhang X."/>
            <person name="Suruliraj S."/>
            <person name="Warren W."/>
            <person name="Chinwalla A."/>
            <person name="Mardis E.R."/>
            <person name="Wilson R.K."/>
        </authorList>
    </citation>
    <scope>NUCLEOTIDE SEQUENCE [LARGE SCALE GENOMIC DNA]</scope>
    <source>
        <strain evidence="10 11">ATCC 33693</strain>
    </source>
</reference>
<dbReference type="GO" id="GO:0008777">
    <property type="term" value="F:acetylornithine deacetylase activity"/>
    <property type="evidence" value="ECO:0007669"/>
    <property type="project" value="TreeGrafter"/>
</dbReference>
<dbReference type="EC" id="3.4.13.-" evidence="10"/>
<dbReference type="Pfam" id="PF07687">
    <property type="entry name" value="M20_dimer"/>
    <property type="match status" value="1"/>
</dbReference>
<keyword evidence="4" id="KW-0479">Metal-binding</keyword>
<keyword evidence="5 10" id="KW-0378">Hydrolase</keyword>
<evidence type="ECO:0000256" key="2">
    <source>
        <dbReference type="ARBA" id="ARBA00006247"/>
    </source>
</evidence>
<evidence type="ECO:0000256" key="6">
    <source>
        <dbReference type="ARBA" id="ARBA00022833"/>
    </source>
</evidence>
<feature type="domain" description="Peptidase M20 dimerisation" evidence="9">
    <location>
        <begin position="268"/>
        <end position="379"/>
    </location>
</feature>
<keyword evidence="7 10" id="KW-0224">Dipeptidase</keyword>
<dbReference type="STRING" id="546275.FUSPEROL_00790"/>
<dbReference type="InterPro" id="IPR002933">
    <property type="entry name" value="Peptidase_M20"/>
</dbReference>
<dbReference type="PROSITE" id="PS00758">
    <property type="entry name" value="ARGE_DAPE_CPG2_1"/>
    <property type="match status" value="1"/>
</dbReference>
<gene>
    <name evidence="10" type="ORF">FUSPEROL_00790</name>
</gene>
<sequence length="478" mass="53429">MENIEVYKKLLVKNKQNKNRKIGGFRMDLKEKVLGYKDEVVKEIQNAIRVKSVKEAPLPGMPFGEGPAKALDHFMDLAKKLGFKAEKFDNYAMHIDMGEGDETLGILAHVDVVPEGDNWTYPPYSGTIADGKIFGRGTLDDKGPAIISLFAMKAIADAGIKLNRKVRMILGADEESGSACLKYYFGELKMPQPTIGFTPDSSFPVTYAEKGSVRVKIKKKFNTLQDVVIKGGNAFNSVPNKANGEIPVDMLGEVRNKNKVEFEREGNTYKVFSAGIPAHGAYPSKGYNAVSALFEVLKDFEVKNEELKTIVTFFDKFIKMETDGESFGVKCTDGETGELTLNLGKIDLENNELEIWLDMRIPVKIKNEQIIETIKKNTEDFGYEFVLHSNTQPLYVPKDSFLVSTLMNIYKDLTGDKDAEPVAIGGGTYAKYANNTVAFGALLPDQEDRMHQRDEYLEISKIDKLLQIYVEAIYKLAK</sequence>
<evidence type="ECO:0000256" key="5">
    <source>
        <dbReference type="ARBA" id="ARBA00022801"/>
    </source>
</evidence>
<organism evidence="10 11">
    <name type="scientific">Fusobacterium periodonticum ATCC 33693</name>
    <dbReference type="NCBI Taxonomy" id="546275"/>
    <lineage>
        <taxon>Bacteria</taxon>
        <taxon>Fusobacteriati</taxon>
        <taxon>Fusobacteriota</taxon>
        <taxon>Fusobacteriia</taxon>
        <taxon>Fusobacteriales</taxon>
        <taxon>Fusobacteriaceae</taxon>
        <taxon>Fusobacterium</taxon>
    </lineage>
</organism>
<keyword evidence="8" id="KW-0482">Metalloprotease</keyword>
<dbReference type="GO" id="GO:0006508">
    <property type="term" value="P:proteolysis"/>
    <property type="evidence" value="ECO:0007669"/>
    <property type="project" value="UniProtKB-KW"/>
</dbReference>
<dbReference type="CDD" id="cd03888">
    <property type="entry name" value="M20_PepV"/>
    <property type="match status" value="1"/>
</dbReference>
<protein>
    <submittedName>
        <fullName evidence="10">Putative dipeptidase</fullName>
        <ecNumber evidence="10">3.4.13.-</ecNumber>
    </submittedName>
</protein>
<dbReference type="GO" id="GO:0006526">
    <property type="term" value="P:L-arginine biosynthetic process"/>
    <property type="evidence" value="ECO:0007669"/>
    <property type="project" value="TreeGrafter"/>
</dbReference>
<dbReference type="InterPro" id="IPR010964">
    <property type="entry name" value="M20A_pepV-rel"/>
</dbReference>
<dbReference type="PANTHER" id="PTHR43808:SF31">
    <property type="entry name" value="N-ACETYL-L-CITRULLINE DEACETYLASE"/>
    <property type="match status" value="1"/>
</dbReference>
<dbReference type="HOGENOM" id="CLU_031786_2_0_0"/>
<evidence type="ECO:0000259" key="9">
    <source>
        <dbReference type="Pfam" id="PF07687"/>
    </source>
</evidence>
<keyword evidence="6" id="KW-0862">Zinc</keyword>
<dbReference type="Gene3D" id="3.30.70.360">
    <property type="match status" value="2"/>
</dbReference>
<comment type="cofactor">
    <cofactor evidence="1">
        <name>Zn(2+)</name>
        <dbReference type="ChEBI" id="CHEBI:29105"/>
    </cofactor>
</comment>
<dbReference type="AlphaFoldDB" id="D4CTR7"/>
<evidence type="ECO:0000256" key="3">
    <source>
        <dbReference type="ARBA" id="ARBA00022670"/>
    </source>
</evidence>
<dbReference type="GO" id="GO:0016805">
    <property type="term" value="F:dipeptidase activity"/>
    <property type="evidence" value="ECO:0007669"/>
    <property type="project" value="UniProtKB-KW"/>
</dbReference>
<dbReference type="InterPro" id="IPR036264">
    <property type="entry name" value="Bact_exopeptidase_dim_dom"/>
</dbReference>